<gene>
    <name evidence="1" type="ORF">UV42_C0001G0011</name>
</gene>
<dbReference type="AlphaFoldDB" id="A0A0G1DQW9"/>
<evidence type="ECO:0000313" key="1">
    <source>
        <dbReference type="EMBL" id="KKS73196.1"/>
    </source>
</evidence>
<dbReference type="InterPro" id="IPR035069">
    <property type="entry name" value="TTHA1013/TTHA0281-like"/>
</dbReference>
<reference evidence="1 2" key="1">
    <citation type="journal article" date="2015" name="Nature">
        <title>rRNA introns, odd ribosomes, and small enigmatic genomes across a large radiation of phyla.</title>
        <authorList>
            <person name="Brown C.T."/>
            <person name="Hug L.A."/>
            <person name="Thomas B.C."/>
            <person name="Sharon I."/>
            <person name="Castelle C.J."/>
            <person name="Singh A."/>
            <person name="Wilkins M.J."/>
            <person name="Williams K.H."/>
            <person name="Banfield J.F."/>
        </authorList>
    </citation>
    <scope>NUCLEOTIDE SEQUENCE [LARGE SCALE GENOMIC DNA]</scope>
</reference>
<organism evidence="1 2">
    <name type="scientific">Candidatus Magasanikbacteria bacterium GW2011_GWE2_42_7</name>
    <dbReference type="NCBI Taxonomy" id="1619052"/>
    <lineage>
        <taxon>Bacteria</taxon>
        <taxon>Candidatus Magasanikiibacteriota</taxon>
    </lineage>
</organism>
<name>A0A0G1DQW9_9BACT</name>
<proteinExistence type="predicted"/>
<dbReference type="EMBL" id="LCEK01000001">
    <property type="protein sequence ID" value="KKS73196.1"/>
    <property type="molecule type" value="Genomic_DNA"/>
</dbReference>
<evidence type="ECO:0000313" key="2">
    <source>
        <dbReference type="Proteomes" id="UP000033867"/>
    </source>
</evidence>
<dbReference type="Proteomes" id="UP000033867">
    <property type="component" value="Unassembled WGS sequence"/>
</dbReference>
<dbReference type="SUPFAM" id="SSF143100">
    <property type="entry name" value="TTHA1013/TTHA0281-like"/>
    <property type="match status" value="1"/>
</dbReference>
<protein>
    <submittedName>
        <fullName evidence="1">Uncharacterized protein</fullName>
    </submittedName>
</protein>
<accession>A0A0G1DQW9</accession>
<comment type="caution">
    <text evidence="1">The sequence shown here is derived from an EMBL/GenBank/DDBJ whole genome shotgun (WGS) entry which is preliminary data.</text>
</comment>
<sequence length="105" mass="12124">MWNTIYRFFFPALSPAEIKKTYNIPNKFNLRIRFTPDGFFVLTCEELPGLVTEAKNGKDLIRMFNDAVLSYYDVPKKIGDVVHEKMIIDGYGTFVLQDNKVVQPA</sequence>